<proteinExistence type="inferred from homology"/>
<keyword evidence="2 7" id="KW-0813">Transport</keyword>
<dbReference type="InterPro" id="IPR000515">
    <property type="entry name" value="MetI-like"/>
</dbReference>
<evidence type="ECO:0000313" key="11">
    <source>
        <dbReference type="Proteomes" id="UP000293289"/>
    </source>
</evidence>
<dbReference type="InterPro" id="IPR051393">
    <property type="entry name" value="ABC_transporter_permease"/>
</dbReference>
<evidence type="ECO:0000313" key="10">
    <source>
        <dbReference type="EMBL" id="RZS68713.1"/>
    </source>
</evidence>
<evidence type="ECO:0000256" key="5">
    <source>
        <dbReference type="ARBA" id="ARBA00022989"/>
    </source>
</evidence>
<dbReference type="SUPFAM" id="SSF161098">
    <property type="entry name" value="MetI-like"/>
    <property type="match status" value="1"/>
</dbReference>
<feature type="transmembrane region" description="Helical" evidence="7">
    <location>
        <begin position="143"/>
        <end position="163"/>
    </location>
</feature>
<feature type="transmembrane region" description="Helical" evidence="7">
    <location>
        <begin position="272"/>
        <end position="292"/>
    </location>
</feature>
<feature type="transmembrane region" description="Helical" evidence="7">
    <location>
        <begin position="41"/>
        <end position="65"/>
    </location>
</feature>
<accession>A0A4Q7MM08</accession>
<evidence type="ECO:0000256" key="7">
    <source>
        <dbReference type="RuleBase" id="RU363032"/>
    </source>
</evidence>
<evidence type="ECO:0000259" key="9">
    <source>
        <dbReference type="PROSITE" id="PS50928"/>
    </source>
</evidence>
<sequence>MTLSTKHQAPTEGDPVPRPASGPMVPAPPARRPRTRNLRTWVRGGGLSTLVFLAPMLIVFTVFSWSPIVQSVIMSLQETNLLDAPTWVGLDNFVHVLNDPLLGTAILNTLYFALLALLFGFPLPIVVAVLMSEVRRAKGFYSALAYLPVVVPPVVAVLLWKVFYDASPTGLFNTILGWVGIPPQPWLQSSATAMPSLVLEATWAAAGGSIIIYLAALLSVPPELYDAAEVDGASIWNKIWHVTLPQLRGILFIMLILQVIATAQVFLEPFLFTGGGPNNATVTILLLIYRYAFQNSLGGDYGEATALSVMLAIVLALLSWLYFKLTERWSTS</sequence>
<keyword evidence="3" id="KW-1003">Cell membrane</keyword>
<keyword evidence="4 7" id="KW-0812">Transmembrane</keyword>
<evidence type="ECO:0000256" key="1">
    <source>
        <dbReference type="ARBA" id="ARBA00004651"/>
    </source>
</evidence>
<organism evidence="10 11">
    <name type="scientific">Agromyces ramosus</name>
    <dbReference type="NCBI Taxonomy" id="33879"/>
    <lineage>
        <taxon>Bacteria</taxon>
        <taxon>Bacillati</taxon>
        <taxon>Actinomycetota</taxon>
        <taxon>Actinomycetes</taxon>
        <taxon>Micrococcales</taxon>
        <taxon>Microbacteriaceae</taxon>
        <taxon>Agromyces</taxon>
    </lineage>
</organism>
<dbReference type="GO" id="GO:0055085">
    <property type="term" value="P:transmembrane transport"/>
    <property type="evidence" value="ECO:0007669"/>
    <property type="project" value="InterPro"/>
</dbReference>
<feature type="transmembrane region" description="Helical" evidence="7">
    <location>
        <begin position="304"/>
        <end position="323"/>
    </location>
</feature>
<comment type="subcellular location">
    <subcellularLocation>
        <location evidence="1 7">Cell membrane</location>
        <topology evidence="1 7">Multi-pass membrane protein</topology>
    </subcellularLocation>
</comment>
<dbReference type="CDD" id="cd06261">
    <property type="entry name" value="TM_PBP2"/>
    <property type="match status" value="1"/>
</dbReference>
<gene>
    <name evidence="10" type="ORF">EV187_1149</name>
</gene>
<dbReference type="InterPro" id="IPR035906">
    <property type="entry name" value="MetI-like_sf"/>
</dbReference>
<reference evidence="10 11" key="1">
    <citation type="submission" date="2019-02" db="EMBL/GenBank/DDBJ databases">
        <title>Genomic Encyclopedia of Type Strains, Phase IV (KMG-IV): sequencing the most valuable type-strain genomes for metagenomic binning, comparative biology and taxonomic classification.</title>
        <authorList>
            <person name="Goeker M."/>
        </authorList>
    </citation>
    <scope>NUCLEOTIDE SEQUENCE [LARGE SCALE GENOMIC DNA]</scope>
    <source>
        <strain evidence="10 11">DSM 43045</strain>
    </source>
</reference>
<evidence type="ECO:0000256" key="8">
    <source>
        <dbReference type="SAM" id="MobiDB-lite"/>
    </source>
</evidence>
<dbReference type="Proteomes" id="UP000293289">
    <property type="component" value="Unassembled WGS sequence"/>
</dbReference>
<dbReference type="PANTHER" id="PTHR30193">
    <property type="entry name" value="ABC TRANSPORTER PERMEASE PROTEIN"/>
    <property type="match status" value="1"/>
</dbReference>
<feature type="transmembrane region" description="Helical" evidence="7">
    <location>
        <begin position="247"/>
        <end position="266"/>
    </location>
</feature>
<keyword evidence="11" id="KW-1185">Reference proteome</keyword>
<name>A0A4Q7MM08_9MICO</name>
<dbReference type="Gene3D" id="1.10.3720.10">
    <property type="entry name" value="MetI-like"/>
    <property type="match status" value="1"/>
</dbReference>
<dbReference type="AlphaFoldDB" id="A0A4Q7MM08"/>
<dbReference type="EMBL" id="SGWY01000001">
    <property type="protein sequence ID" value="RZS68713.1"/>
    <property type="molecule type" value="Genomic_DNA"/>
</dbReference>
<dbReference type="PROSITE" id="PS50928">
    <property type="entry name" value="ABC_TM1"/>
    <property type="match status" value="1"/>
</dbReference>
<comment type="caution">
    <text evidence="10">The sequence shown here is derived from an EMBL/GenBank/DDBJ whole genome shotgun (WGS) entry which is preliminary data.</text>
</comment>
<feature type="region of interest" description="Disordered" evidence="8">
    <location>
        <begin position="1"/>
        <end position="32"/>
    </location>
</feature>
<feature type="transmembrane region" description="Helical" evidence="7">
    <location>
        <begin position="201"/>
        <end position="220"/>
    </location>
</feature>
<evidence type="ECO:0000256" key="3">
    <source>
        <dbReference type="ARBA" id="ARBA00022475"/>
    </source>
</evidence>
<keyword evidence="6 7" id="KW-0472">Membrane</keyword>
<feature type="domain" description="ABC transmembrane type-1" evidence="9">
    <location>
        <begin position="106"/>
        <end position="322"/>
    </location>
</feature>
<keyword evidence="10" id="KW-0762">Sugar transport</keyword>
<dbReference type="GO" id="GO:0005886">
    <property type="term" value="C:plasma membrane"/>
    <property type="evidence" value="ECO:0007669"/>
    <property type="project" value="UniProtKB-SubCell"/>
</dbReference>
<protein>
    <submittedName>
        <fullName evidence="10">Multiple sugar transport system permease protein</fullName>
    </submittedName>
</protein>
<feature type="compositionally biased region" description="Pro residues" evidence="8">
    <location>
        <begin position="16"/>
        <end position="30"/>
    </location>
</feature>
<comment type="similarity">
    <text evidence="7">Belongs to the binding-protein-dependent transport system permease family.</text>
</comment>
<dbReference type="Pfam" id="PF00528">
    <property type="entry name" value="BPD_transp_1"/>
    <property type="match status" value="1"/>
</dbReference>
<evidence type="ECO:0000256" key="2">
    <source>
        <dbReference type="ARBA" id="ARBA00022448"/>
    </source>
</evidence>
<evidence type="ECO:0000256" key="6">
    <source>
        <dbReference type="ARBA" id="ARBA00023136"/>
    </source>
</evidence>
<dbReference type="PANTHER" id="PTHR30193:SF41">
    <property type="entry name" value="DIACETYLCHITOBIOSE UPTAKE SYSTEM PERMEASE PROTEIN NGCF"/>
    <property type="match status" value="1"/>
</dbReference>
<feature type="transmembrane region" description="Helical" evidence="7">
    <location>
        <begin position="110"/>
        <end position="131"/>
    </location>
</feature>
<keyword evidence="5 7" id="KW-1133">Transmembrane helix</keyword>
<evidence type="ECO:0000256" key="4">
    <source>
        <dbReference type="ARBA" id="ARBA00022692"/>
    </source>
</evidence>